<reference evidence="2" key="1">
    <citation type="submission" date="2023-10" db="EMBL/GenBank/DDBJ databases">
        <authorList>
            <person name="Chen Y."/>
            <person name="Shah S."/>
            <person name="Dougan E. K."/>
            <person name="Thang M."/>
            <person name="Chan C."/>
        </authorList>
    </citation>
    <scope>NUCLEOTIDE SEQUENCE [LARGE SCALE GENOMIC DNA]</scope>
</reference>
<sequence length="237" mass="25668">GDYTVELYSKALEPPTAKDEVHLNHLRHTLVGLSTAWNKLHPDDRIDADFKVRGASAAAAPAPAAPAGKLALGSRGAQRQRRQKDANSTEECQAWCRSGKRAKQHVCSYARCSACPMCASRGGSQAAGKAHRPSPASANVPVDTDAPFREAPRRHKPAKASRRPAKSKPQEDMVGAEDGSARDGEEEEEYEEEEEEEEEAPRRHKPAKASRRPAKSKPQEDMVGAEDDGDDVIGASE</sequence>
<feature type="compositionally biased region" description="Low complexity" evidence="1">
    <location>
        <begin position="58"/>
        <end position="67"/>
    </location>
</feature>
<protein>
    <submittedName>
        <fullName evidence="2">Uncharacterized protein</fullName>
    </submittedName>
</protein>
<feature type="region of interest" description="Disordered" evidence="1">
    <location>
        <begin position="58"/>
        <end position="93"/>
    </location>
</feature>
<evidence type="ECO:0000313" key="3">
    <source>
        <dbReference type="Proteomes" id="UP001189429"/>
    </source>
</evidence>
<proteinExistence type="predicted"/>
<comment type="caution">
    <text evidence="2">The sequence shown here is derived from an EMBL/GenBank/DDBJ whole genome shotgun (WGS) entry which is preliminary data.</text>
</comment>
<feature type="compositionally biased region" description="Basic residues" evidence="1">
    <location>
        <begin position="202"/>
        <end position="215"/>
    </location>
</feature>
<keyword evidence="3" id="KW-1185">Reference proteome</keyword>
<dbReference type="EMBL" id="CAUYUJ010004310">
    <property type="protein sequence ID" value="CAK0809072.1"/>
    <property type="molecule type" value="Genomic_DNA"/>
</dbReference>
<organism evidence="2 3">
    <name type="scientific">Prorocentrum cordatum</name>
    <dbReference type="NCBI Taxonomy" id="2364126"/>
    <lineage>
        <taxon>Eukaryota</taxon>
        <taxon>Sar</taxon>
        <taxon>Alveolata</taxon>
        <taxon>Dinophyceae</taxon>
        <taxon>Prorocentrales</taxon>
        <taxon>Prorocentraceae</taxon>
        <taxon>Prorocentrum</taxon>
    </lineage>
</organism>
<feature type="region of interest" description="Disordered" evidence="1">
    <location>
        <begin position="120"/>
        <end position="237"/>
    </location>
</feature>
<evidence type="ECO:0000313" key="2">
    <source>
        <dbReference type="EMBL" id="CAK0809072.1"/>
    </source>
</evidence>
<feature type="compositionally biased region" description="Acidic residues" evidence="1">
    <location>
        <begin position="184"/>
        <end position="199"/>
    </location>
</feature>
<evidence type="ECO:0000256" key="1">
    <source>
        <dbReference type="SAM" id="MobiDB-lite"/>
    </source>
</evidence>
<name>A0ABN9QT40_9DINO</name>
<feature type="compositionally biased region" description="Basic residues" evidence="1">
    <location>
        <begin position="152"/>
        <end position="166"/>
    </location>
</feature>
<dbReference type="Proteomes" id="UP001189429">
    <property type="component" value="Unassembled WGS sequence"/>
</dbReference>
<gene>
    <name evidence="2" type="ORF">PCOR1329_LOCUS14414</name>
</gene>
<feature type="non-terminal residue" evidence="2">
    <location>
        <position position="1"/>
    </location>
</feature>
<accession>A0ABN9QT40</accession>